<dbReference type="AlphaFoldDB" id="A0A9P6TBI3"/>
<evidence type="ECO:0000313" key="3">
    <source>
        <dbReference type="Proteomes" id="UP000886653"/>
    </source>
</evidence>
<gene>
    <name evidence="2" type="ORF">CROQUDRAFT_107646</name>
</gene>
<proteinExistence type="predicted"/>
<sequence length="163" mass="17905">MSKFHPQQLLEPAKALSIARYRPLRPSKGSFGRLGDPSFNHSSPLLNSTGPSNTDMALGPTQATGTPIVTHDPNVTADSPIPEPGQRVLDTPNKHRVSDLVDVNEFKNLPVEKVHRSSVIELKFRSALTMLDFATRFAARHALPPTGLNRKHQRNDCGPSRSK</sequence>
<accession>A0A9P6TBI3</accession>
<comment type="caution">
    <text evidence="2">The sequence shown here is derived from an EMBL/GenBank/DDBJ whole genome shotgun (WGS) entry which is preliminary data.</text>
</comment>
<evidence type="ECO:0000313" key="2">
    <source>
        <dbReference type="EMBL" id="KAG0145690.1"/>
    </source>
</evidence>
<dbReference type="EMBL" id="MU167272">
    <property type="protein sequence ID" value="KAG0145690.1"/>
    <property type="molecule type" value="Genomic_DNA"/>
</dbReference>
<keyword evidence="3" id="KW-1185">Reference proteome</keyword>
<reference evidence="2" key="1">
    <citation type="submission" date="2013-11" db="EMBL/GenBank/DDBJ databases">
        <title>Genome sequence of the fusiform rust pathogen reveals effectors for host alternation and coevolution with pine.</title>
        <authorList>
            <consortium name="DOE Joint Genome Institute"/>
            <person name="Smith K."/>
            <person name="Pendleton A."/>
            <person name="Kubisiak T."/>
            <person name="Anderson C."/>
            <person name="Salamov A."/>
            <person name="Aerts A."/>
            <person name="Riley R."/>
            <person name="Clum A."/>
            <person name="Lindquist E."/>
            <person name="Ence D."/>
            <person name="Campbell M."/>
            <person name="Kronenberg Z."/>
            <person name="Feau N."/>
            <person name="Dhillon B."/>
            <person name="Hamelin R."/>
            <person name="Burleigh J."/>
            <person name="Smith J."/>
            <person name="Yandell M."/>
            <person name="Nelson C."/>
            <person name="Grigoriev I."/>
            <person name="Davis J."/>
        </authorList>
    </citation>
    <scope>NUCLEOTIDE SEQUENCE</scope>
    <source>
        <strain evidence="2">G11</strain>
    </source>
</reference>
<dbReference type="Proteomes" id="UP000886653">
    <property type="component" value="Unassembled WGS sequence"/>
</dbReference>
<evidence type="ECO:0000256" key="1">
    <source>
        <dbReference type="SAM" id="MobiDB-lite"/>
    </source>
</evidence>
<feature type="region of interest" description="Disordered" evidence="1">
    <location>
        <begin position="60"/>
        <end position="91"/>
    </location>
</feature>
<name>A0A9P6TBI3_9BASI</name>
<protein>
    <submittedName>
        <fullName evidence="2">Uncharacterized protein</fullName>
    </submittedName>
</protein>
<feature type="region of interest" description="Disordered" evidence="1">
    <location>
        <begin position="144"/>
        <end position="163"/>
    </location>
</feature>
<organism evidence="2 3">
    <name type="scientific">Cronartium quercuum f. sp. fusiforme G11</name>
    <dbReference type="NCBI Taxonomy" id="708437"/>
    <lineage>
        <taxon>Eukaryota</taxon>
        <taxon>Fungi</taxon>
        <taxon>Dikarya</taxon>
        <taxon>Basidiomycota</taxon>
        <taxon>Pucciniomycotina</taxon>
        <taxon>Pucciniomycetes</taxon>
        <taxon>Pucciniales</taxon>
        <taxon>Coleosporiaceae</taxon>
        <taxon>Cronartium</taxon>
    </lineage>
</organism>